<accession>A0ABU0BC93</accession>
<organism evidence="1 2">
    <name type="scientific">Ancylobacter polymorphus</name>
    <dbReference type="NCBI Taxonomy" id="223390"/>
    <lineage>
        <taxon>Bacteria</taxon>
        <taxon>Pseudomonadati</taxon>
        <taxon>Pseudomonadota</taxon>
        <taxon>Alphaproteobacteria</taxon>
        <taxon>Hyphomicrobiales</taxon>
        <taxon>Xanthobacteraceae</taxon>
        <taxon>Ancylobacter</taxon>
    </lineage>
</organism>
<dbReference type="RefSeq" id="WP_307020138.1">
    <property type="nucleotide sequence ID" value="NZ_JAUSUI010000005.1"/>
</dbReference>
<protein>
    <submittedName>
        <fullName evidence="1">Glycosyltransferase involved in cell wall biosynthesis</fullName>
    </submittedName>
</protein>
<evidence type="ECO:0000313" key="2">
    <source>
        <dbReference type="Proteomes" id="UP001224682"/>
    </source>
</evidence>
<dbReference type="PANTHER" id="PTHR46656">
    <property type="entry name" value="PUTATIVE-RELATED"/>
    <property type="match status" value="1"/>
</dbReference>
<dbReference type="Proteomes" id="UP001224682">
    <property type="component" value="Unassembled WGS sequence"/>
</dbReference>
<dbReference type="PANTHER" id="PTHR46656:SF3">
    <property type="entry name" value="PUTATIVE-RELATED"/>
    <property type="match status" value="1"/>
</dbReference>
<keyword evidence="2" id="KW-1185">Reference proteome</keyword>
<reference evidence="1 2" key="1">
    <citation type="submission" date="2023-07" db="EMBL/GenBank/DDBJ databases">
        <title>Genomic Encyclopedia of Type Strains, Phase IV (KMG-IV): sequencing the most valuable type-strain genomes for metagenomic binning, comparative biology and taxonomic classification.</title>
        <authorList>
            <person name="Goeker M."/>
        </authorList>
    </citation>
    <scope>NUCLEOTIDE SEQUENCE [LARGE SCALE GENOMIC DNA]</scope>
    <source>
        <strain evidence="1 2">DSM 2457</strain>
    </source>
</reference>
<proteinExistence type="predicted"/>
<sequence length="437" mass="47140">MSVPSSASPVSLRYIGLGDVSGYAVAAAALVRALSAAGVRVAWEPLLPGGGLGLGYAPARAKEAGPEDLRTLRDDAAACDMAIVHLVPEYYPHFIARERGRGTRAVVGHTVWETDRLPAHWPALINGLDAVIVPTEWNRQVFRDSGVTIPILVVPHLPRPARAVTAEDRERLRQRLPPLAGRRVFYTVSTWLERKSIGPLVAAFTDAFGAEDPVALVIKTTAHDLERVRRDPGHEGKPVPVRPQFEAMIGRAVLRHGRLPPPICLVTEDLPDGEIEALHELGDCYVSLCRAEGWGLGAFEAACAGRPVIVTGWGGPLAFLRPEDAYLVDWAMVPVQPGEANASYTPDQHWAEPDHASAVAALRAVADDPAEAARRGARAARHIEESIVPENVARDLLAQLAALPGVPAAAPRAGPIRRALSAARKMRRNLFASKRRR</sequence>
<name>A0ABU0BC93_9HYPH</name>
<dbReference type="Gene3D" id="3.40.50.2000">
    <property type="entry name" value="Glycogen Phosphorylase B"/>
    <property type="match status" value="1"/>
</dbReference>
<dbReference type="EMBL" id="JAUSUI010000005">
    <property type="protein sequence ID" value="MDQ0303420.1"/>
    <property type="molecule type" value="Genomic_DNA"/>
</dbReference>
<dbReference type="SUPFAM" id="SSF53756">
    <property type="entry name" value="UDP-Glycosyltransferase/glycogen phosphorylase"/>
    <property type="match status" value="1"/>
</dbReference>
<comment type="caution">
    <text evidence="1">The sequence shown here is derived from an EMBL/GenBank/DDBJ whole genome shotgun (WGS) entry which is preliminary data.</text>
</comment>
<evidence type="ECO:0000313" key="1">
    <source>
        <dbReference type="EMBL" id="MDQ0303420.1"/>
    </source>
</evidence>
<dbReference type="Pfam" id="PF20706">
    <property type="entry name" value="GT4-conflict"/>
    <property type="match status" value="1"/>
</dbReference>
<gene>
    <name evidence="1" type="ORF">J2S75_002454</name>
</gene>